<dbReference type="InterPro" id="IPR011989">
    <property type="entry name" value="ARM-like"/>
</dbReference>
<dbReference type="Gene3D" id="1.25.10.10">
    <property type="entry name" value="Leucine-rich Repeat Variant"/>
    <property type="match status" value="1"/>
</dbReference>
<gene>
    <name evidence="1" type="ORF">SFRICE_005625</name>
</gene>
<name>A0A2H1W6C7_SPOFR</name>
<dbReference type="EMBL" id="ODYU01006636">
    <property type="protein sequence ID" value="SOQ48655.1"/>
    <property type="molecule type" value="Genomic_DNA"/>
</dbReference>
<organism evidence="1">
    <name type="scientific">Spodoptera frugiperda</name>
    <name type="common">Fall armyworm</name>
    <dbReference type="NCBI Taxonomy" id="7108"/>
    <lineage>
        <taxon>Eukaryota</taxon>
        <taxon>Metazoa</taxon>
        <taxon>Ecdysozoa</taxon>
        <taxon>Arthropoda</taxon>
        <taxon>Hexapoda</taxon>
        <taxon>Insecta</taxon>
        <taxon>Pterygota</taxon>
        <taxon>Neoptera</taxon>
        <taxon>Endopterygota</taxon>
        <taxon>Lepidoptera</taxon>
        <taxon>Glossata</taxon>
        <taxon>Ditrysia</taxon>
        <taxon>Noctuoidea</taxon>
        <taxon>Noctuidae</taxon>
        <taxon>Amphipyrinae</taxon>
        <taxon>Spodoptera</taxon>
    </lineage>
</organism>
<sequence>MFNLTMNSYLQKECPVDPRVINKALRRAMQKKLRSEHDGEDSNVALPDAHKLESIQPSLSAPNVDVTVATLGFGRSGLDNLIRDLSSKYNLTKRRAIHTLLNQIVYPENLLYFVEKNVLYILTTMMTDKDPFIREKVVIIFTHLASTHICKKKIMSSPVFIDNIINMIMHDCKEIRYAASLCLKTLTRDRCACEIIMKNDNIIVSLLKLIKHDYMDIILHHLNSLKYLSDWDPVKPLEAKAFEVLERLLMFNRNNVVQAAMDCLAVLCRHEIGKQLADSYDLNKLLLYYIHLQDVRVIRSTLGLLQYTTMTVRAKWRVKEFSYKLVKRLVRLTYAQNQPLIQLRAMQVLMNLCDHSDMRMEVKQSWDMFAKAVHRVIICPEELFINTSEVTTFNEETGLNYETMSIEPVDIIRKEYGSVQIGDPSSYIGRIHNVMRNLIKAMNATSYPTRELKQ</sequence>
<dbReference type="PANTHER" id="PTHR15599:SF1">
    <property type="entry name" value="RADIAL SPOKE HEAD 14 HOMOLOG"/>
    <property type="match status" value="1"/>
</dbReference>
<accession>A0A2H1W6C7</accession>
<dbReference type="PANTHER" id="PTHR15599">
    <property type="entry name" value="RTDR1"/>
    <property type="match status" value="1"/>
</dbReference>
<evidence type="ECO:0000313" key="1">
    <source>
        <dbReference type="EMBL" id="SOQ48655.1"/>
    </source>
</evidence>
<protein>
    <submittedName>
        <fullName evidence="1">SFRICE_005625</fullName>
    </submittedName>
</protein>
<dbReference type="SUPFAM" id="SSF48371">
    <property type="entry name" value="ARM repeat"/>
    <property type="match status" value="1"/>
</dbReference>
<dbReference type="AlphaFoldDB" id="A0A2H1W6C7"/>
<reference evidence="1" key="1">
    <citation type="submission" date="2016-07" db="EMBL/GenBank/DDBJ databases">
        <authorList>
            <person name="Bretaudeau A."/>
        </authorList>
    </citation>
    <scope>NUCLEOTIDE SEQUENCE</scope>
    <source>
        <strain evidence="1">Rice</strain>
        <tissue evidence="1">Whole body</tissue>
    </source>
</reference>
<proteinExistence type="predicted"/>
<dbReference type="InterPro" id="IPR016024">
    <property type="entry name" value="ARM-type_fold"/>
</dbReference>
<dbReference type="InterPro" id="IPR042856">
    <property type="entry name" value="RSP14"/>
</dbReference>